<evidence type="ECO:0000256" key="10">
    <source>
        <dbReference type="ARBA" id="ARBA00023224"/>
    </source>
</evidence>
<evidence type="ECO:0000256" key="4">
    <source>
        <dbReference type="ARBA" id="ARBA00022989"/>
    </source>
</evidence>
<sequence>MVTMGKELYDYFMDEDIYFDYNYTDLGAPNFVTIGPKLPQSAKSGNIVLGVFKIIIFLLGISGNGAVIWICVLKVKKSVNSTWYLSLAVSDFIFCICLPFDAVQQFTSKWVFGLFMCKFISFIMFLNMFSSTFLLVLISVDRCVSVVFPVWSQNHRSVRAASVLVVLAWVISTLCSIPSLIFRQMKGNDTCYSNLDKQTHLALAVN</sequence>
<keyword evidence="8 12" id="KW-0675">Receptor</keyword>
<keyword evidence="6 13" id="KW-0472">Membrane</keyword>
<dbReference type="PRINTS" id="PR00237">
    <property type="entry name" value="GPCRRHODOPSN"/>
</dbReference>
<comment type="caution">
    <text evidence="15">The sequence shown here is derived from an EMBL/GenBank/DDBJ whole genome shotgun (WGS) entry which is preliminary data.</text>
</comment>
<feature type="transmembrane region" description="Helical" evidence="13">
    <location>
        <begin position="82"/>
        <end position="103"/>
    </location>
</feature>
<evidence type="ECO:0000256" key="3">
    <source>
        <dbReference type="ARBA" id="ARBA00022692"/>
    </source>
</evidence>
<accession>A0A8T3E018</accession>
<dbReference type="PANTHER" id="PTHR24225">
    <property type="entry name" value="CHEMOTACTIC RECEPTOR"/>
    <property type="match status" value="1"/>
</dbReference>
<feature type="transmembrane region" description="Helical" evidence="13">
    <location>
        <begin position="160"/>
        <end position="182"/>
    </location>
</feature>
<evidence type="ECO:0000256" key="7">
    <source>
        <dbReference type="ARBA" id="ARBA00023157"/>
    </source>
</evidence>
<keyword evidence="3 12" id="KW-0812">Transmembrane</keyword>
<dbReference type="Proteomes" id="UP000829720">
    <property type="component" value="Unassembled WGS sequence"/>
</dbReference>
<dbReference type="InterPro" id="IPR000276">
    <property type="entry name" value="GPCR_Rhodpsn"/>
</dbReference>
<evidence type="ECO:0000256" key="1">
    <source>
        <dbReference type="ARBA" id="ARBA00004651"/>
    </source>
</evidence>
<name>A0A8T3E018_9TELE</name>
<dbReference type="GO" id="GO:0007200">
    <property type="term" value="P:phospholipase C-activating G protein-coupled receptor signaling pathway"/>
    <property type="evidence" value="ECO:0007669"/>
    <property type="project" value="TreeGrafter"/>
</dbReference>
<dbReference type="AlphaFoldDB" id="A0A8T3E018"/>
<evidence type="ECO:0000313" key="16">
    <source>
        <dbReference type="Proteomes" id="UP000829720"/>
    </source>
</evidence>
<feature type="transmembrane region" description="Helical" evidence="13">
    <location>
        <begin position="115"/>
        <end position="140"/>
    </location>
</feature>
<dbReference type="SUPFAM" id="SSF81321">
    <property type="entry name" value="Family A G protein-coupled receptor-like"/>
    <property type="match status" value="1"/>
</dbReference>
<dbReference type="PANTHER" id="PTHR24225:SF0">
    <property type="entry name" value="N-FORMYL PEPTIDE RECEPTOR 2"/>
    <property type="match status" value="1"/>
</dbReference>
<evidence type="ECO:0000256" key="8">
    <source>
        <dbReference type="ARBA" id="ARBA00023170"/>
    </source>
</evidence>
<evidence type="ECO:0000256" key="2">
    <source>
        <dbReference type="ARBA" id="ARBA00022475"/>
    </source>
</evidence>
<reference evidence="15" key="1">
    <citation type="submission" date="2021-01" db="EMBL/GenBank/DDBJ databases">
        <authorList>
            <person name="Zahm M."/>
            <person name="Roques C."/>
            <person name="Cabau C."/>
            <person name="Klopp C."/>
            <person name="Donnadieu C."/>
            <person name="Jouanno E."/>
            <person name="Lampietro C."/>
            <person name="Louis A."/>
            <person name="Herpin A."/>
            <person name="Echchiki A."/>
            <person name="Berthelot C."/>
            <person name="Parey E."/>
            <person name="Roest-Crollius H."/>
            <person name="Braasch I."/>
            <person name="Postlethwait J."/>
            <person name="Bobe J."/>
            <person name="Montfort J."/>
            <person name="Bouchez O."/>
            <person name="Begum T."/>
            <person name="Mejri S."/>
            <person name="Adams A."/>
            <person name="Chen W.-J."/>
            <person name="Guiguen Y."/>
        </authorList>
    </citation>
    <scope>NUCLEOTIDE SEQUENCE</scope>
    <source>
        <tissue evidence="15">Blood</tissue>
    </source>
</reference>
<keyword evidence="2" id="KW-1003">Cell membrane</keyword>
<dbReference type="EMBL" id="JAERUA010000004">
    <property type="protein sequence ID" value="KAI1900967.1"/>
    <property type="molecule type" value="Genomic_DNA"/>
</dbReference>
<evidence type="ECO:0000256" key="11">
    <source>
        <dbReference type="ARBA" id="ARBA00025736"/>
    </source>
</evidence>
<dbReference type="GO" id="GO:0005886">
    <property type="term" value="C:plasma membrane"/>
    <property type="evidence" value="ECO:0007669"/>
    <property type="project" value="UniProtKB-SubCell"/>
</dbReference>
<evidence type="ECO:0000256" key="12">
    <source>
        <dbReference type="RuleBase" id="RU000688"/>
    </source>
</evidence>
<dbReference type="PROSITE" id="PS50262">
    <property type="entry name" value="G_PROTEIN_RECEP_F1_2"/>
    <property type="match status" value="1"/>
</dbReference>
<evidence type="ECO:0000313" key="15">
    <source>
        <dbReference type="EMBL" id="KAI1900967.1"/>
    </source>
</evidence>
<evidence type="ECO:0000256" key="9">
    <source>
        <dbReference type="ARBA" id="ARBA00023180"/>
    </source>
</evidence>
<dbReference type="Gene3D" id="1.20.1070.10">
    <property type="entry name" value="Rhodopsin 7-helix transmembrane proteins"/>
    <property type="match status" value="1"/>
</dbReference>
<keyword evidence="9" id="KW-0325">Glycoprotein</keyword>
<gene>
    <name evidence="15" type="ORF">AGOR_G00055290</name>
</gene>
<keyword evidence="7" id="KW-1015">Disulfide bond</keyword>
<keyword evidence="4 13" id="KW-1133">Transmembrane helix</keyword>
<evidence type="ECO:0000256" key="5">
    <source>
        <dbReference type="ARBA" id="ARBA00023040"/>
    </source>
</evidence>
<keyword evidence="5 12" id="KW-0297">G-protein coupled receptor</keyword>
<comment type="subcellular location">
    <subcellularLocation>
        <location evidence="1">Cell membrane</location>
        <topology evidence="1">Multi-pass membrane protein</topology>
    </subcellularLocation>
</comment>
<dbReference type="GO" id="GO:0007204">
    <property type="term" value="P:positive regulation of cytosolic calcium ion concentration"/>
    <property type="evidence" value="ECO:0007669"/>
    <property type="project" value="TreeGrafter"/>
</dbReference>
<keyword evidence="16" id="KW-1185">Reference proteome</keyword>
<dbReference type="InterPro" id="IPR000826">
    <property type="entry name" value="Formyl_rcpt-rel"/>
</dbReference>
<keyword evidence="10 12" id="KW-0807">Transducer</keyword>
<dbReference type="GO" id="GO:0006954">
    <property type="term" value="P:inflammatory response"/>
    <property type="evidence" value="ECO:0007669"/>
    <property type="project" value="TreeGrafter"/>
</dbReference>
<comment type="similarity">
    <text evidence="12">Belongs to the G-protein coupled receptor 1 family.</text>
</comment>
<protein>
    <recommendedName>
        <fullName evidence="14">G-protein coupled receptors family 1 profile domain-containing protein</fullName>
    </recommendedName>
</protein>
<feature type="transmembrane region" description="Helical" evidence="13">
    <location>
        <begin position="47"/>
        <end position="70"/>
    </location>
</feature>
<dbReference type="GO" id="GO:0004930">
    <property type="term" value="F:G protein-coupled receptor activity"/>
    <property type="evidence" value="ECO:0007669"/>
    <property type="project" value="UniProtKB-KW"/>
</dbReference>
<dbReference type="GO" id="GO:0004875">
    <property type="term" value="F:complement receptor activity"/>
    <property type="evidence" value="ECO:0007669"/>
    <property type="project" value="TreeGrafter"/>
</dbReference>
<feature type="domain" description="G-protein coupled receptors family 1 profile" evidence="14">
    <location>
        <begin position="63"/>
        <end position="206"/>
    </location>
</feature>
<proteinExistence type="inferred from homology"/>
<evidence type="ECO:0000256" key="6">
    <source>
        <dbReference type="ARBA" id="ARBA00023136"/>
    </source>
</evidence>
<comment type="similarity">
    <text evidence="11">Belongs to the chemokine-like receptor (CMKLR) family.</text>
</comment>
<evidence type="ECO:0000256" key="13">
    <source>
        <dbReference type="SAM" id="Phobius"/>
    </source>
</evidence>
<dbReference type="Pfam" id="PF00001">
    <property type="entry name" value="7tm_1"/>
    <property type="match status" value="1"/>
</dbReference>
<dbReference type="PROSITE" id="PS00237">
    <property type="entry name" value="G_PROTEIN_RECEP_F1_1"/>
    <property type="match status" value="1"/>
</dbReference>
<organism evidence="15 16">
    <name type="scientific">Albula goreensis</name>
    <dbReference type="NCBI Taxonomy" id="1534307"/>
    <lineage>
        <taxon>Eukaryota</taxon>
        <taxon>Metazoa</taxon>
        <taxon>Chordata</taxon>
        <taxon>Craniata</taxon>
        <taxon>Vertebrata</taxon>
        <taxon>Euteleostomi</taxon>
        <taxon>Actinopterygii</taxon>
        <taxon>Neopterygii</taxon>
        <taxon>Teleostei</taxon>
        <taxon>Albuliformes</taxon>
        <taxon>Albulidae</taxon>
        <taxon>Albula</taxon>
    </lineage>
</organism>
<dbReference type="InterPro" id="IPR017452">
    <property type="entry name" value="GPCR_Rhodpsn_7TM"/>
</dbReference>
<evidence type="ECO:0000259" key="14">
    <source>
        <dbReference type="PROSITE" id="PS50262"/>
    </source>
</evidence>
<dbReference type="OrthoDB" id="6117944at2759"/>
<dbReference type="PRINTS" id="PR00526">
    <property type="entry name" value="FMETLEUPHER"/>
</dbReference>